<reference evidence="2" key="1">
    <citation type="submission" date="2022-01" db="UniProtKB">
        <authorList>
            <consortium name="EnsemblMetazoa"/>
        </authorList>
    </citation>
    <scope>IDENTIFICATION</scope>
</reference>
<keyword evidence="3" id="KW-1185">Reference proteome</keyword>
<evidence type="ECO:0000256" key="1">
    <source>
        <dbReference type="SAM" id="Phobius"/>
    </source>
</evidence>
<dbReference type="Pfam" id="PF07898">
    <property type="entry name" value="DUF1676"/>
    <property type="match status" value="1"/>
</dbReference>
<dbReference type="OrthoDB" id="8195321at2759"/>
<keyword evidence="1" id="KW-0472">Membrane</keyword>
<evidence type="ECO:0000313" key="2">
    <source>
        <dbReference type="EnsemblMetazoa" id="XP_014241950.1"/>
    </source>
</evidence>
<accession>A0A8I6RCA6</accession>
<sequence length="126" mass="13494">MTGTTSGKLKKALLPFLIGIVLKAYTLVPLKLMVMTFMALMALLVSKISVAIASVLALHQYYQHSSVPSMHDLGSVGAFSAPFYAVTAAGQTGVANQVPLAPTGQDQQYSPSAPQPYIRRIHVKYT</sequence>
<dbReference type="GeneID" id="106662396"/>
<dbReference type="Proteomes" id="UP000494040">
    <property type="component" value="Unassembled WGS sequence"/>
</dbReference>
<name>A0A8I6RCA6_CIMLE</name>
<dbReference type="RefSeq" id="XP_014241950.1">
    <property type="nucleotide sequence ID" value="XM_014386464.2"/>
</dbReference>
<feature type="transmembrane region" description="Helical" evidence="1">
    <location>
        <begin position="34"/>
        <end position="58"/>
    </location>
</feature>
<organism evidence="2 3">
    <name type="scientific">Cimex lectularius</name>
    <name type="common">Bed bug</name>
    <name type="synonym">Acanthia lectularia</name>
    <dbReference type="NCBI Taxonomy" id="79782"/>
    <lineage>
        <taxon>Eukaryota</taxon>
        <taxon>Metazoa</taxon>
        <taxon>Ecdysozoa</taxon>
        <taxon>Arthropoda</taxon>
        <taxon>Hexapoda</taxon>
        <taxon>Insecta</taxon>
        <taxon>Pterygota</taxon>
        <taxon>Neoptera</taxon>
        <taxon>Paraneoptera</taxon>
        <taxon>Hemiptera</taxon>
        <taxon>Heteroptera</taxon>
        <taxon>Panheteroptera</taxon>
        <taxon>Cimicomorpha</taxon>
        <taxon>Cimicidae</taxon>
        <taxon>Cimex</taxon>
    </lineage>
</organism>
<feature type="transmembrane region" description="Helical" evidence="1">
    <location>
        <begin position="12"/>
        <end position="28"/>
    </location>
</feature>
<dbReference type="KEGG" id="clec:106662396"/>
<dbReference type="InterPro" id="IPR012464">
    <property type="entry name" value="DUF1676"/>
</dbReference>
<evidence type="ECO:0000313" key="3">
    <source>
        <dbReference type="Proteomes" id="UP000494040"/>
    </source>
</evidence>
<protein>
    <submittedName>
        <fullName evidence="2">Uncharacterized protein</fullName>
    </submittedName>
</protein>
<keyword evidence="1" id="KW-1133">Transmembrane helix</keyword>
<keyword evidence="1" id="KW-0812">Transmembrane</keyword>
<dbReference type="EnsemblMetazoa" id="XM_014386464.2">
    <property type="protein sequence ID" value="XP_014241950.1"/>
    <property type="gene ID" value="LOC106662396"/>
</dbReference>
<proteinExistence type="predicted"/>
<dbReference type="AlphaFoldDB" id="A0A8I6RCA6"/>